<accession>A0A5B0MWJ6</accession>
<evidence type="ECO:0000313" key="4">
    <source>
        <dbReference type="Proteomes" id="UP000324748"/>
    </source>
</evidence>
<proteinExistence type="predicted"/>
<evidence type="ECO:0000313" key="5">
    <source>
        <dbReference type="Proteomes" id="UP000325313"/>
    </source>
</evidence>
<comment type="caution">
    <text evidence="2">The sequence shown here is derived from an EMBL/GenBank/DDBJ whole genome shotgun (WGS) entry which is preliminary data.</text>
</comment>
<protein>
    <submittedName>
        <fullName evidence="2">Uncharacterized protein</fullName>
    </submittedName>
</protein>
<keyword evidence="4" id="KW-1185">Reference proteome</keyword>
<sequence>MLLTGAFIFVMMVLYVDGKSKLPKDQFTCPSGLAAKCVGSSGPIDPTEVKGKKGVYKCDLAVSGMACCSGGTCMNPQS</sequence>
<reference evidence="4 5" key="1">
    <citation type="submission" date="2019-05" db="EMBL/GenBank/DDBJ databases">
        <title>Emergence of the Ug99 lineage of the wheat stem rust pathogen through somatic hybridization.</title>
        <authorList>
            <person name="Li F."/>
            <person name="Upadhyaya N.M."/>
            <person name="Sperschneider J."/>
            <person name="Matny O."/>
            <person name="Nguyen-Phuc H."/>
            <person name="Mago R."/>
            <person name="Raley C."/>
            <person name="Miller M.E."/>
            <person name="Silverstein K.A.T."/>
            <person name="Henningsen E."/>
            <person name="Hirsch C.D."/>
            <person name="Visser B."/>
            <person name="Pretorius Z.A."/>
            <person name="Steffenson B.J."/>
            <person name="Schwessinger B."/>
            <person name="Dodds P.N."/>
            <person name="Figueroa M."/>
        </authorList>
    </citation>
    <scope>NUCLEOTIDE SEQUENCE [LARGE SCALE GENOMIC DNA]</scope>
    <source>
        <strain evidence="2">21-0</strain>
        <strain evidence="3 5">Ug99</strain>
    </source>
</reference>
<gene>
    <name evidence="2" type="ORF">PGT21_018148</name>
    <name evidence="3" type="ORF">PGTUg99_013166</name>
</gene>
<feature type="chain" id="PRO_5036366180" evidence="1">
    <location>
        <begin position="19"/>
        <end position="78"/>
    </location>
</feature>
<organism evidence="2 4">
    <name type="scientific">Puccinia graminis f. sp. tritici</name>
    <dbReference type="NCBI Taxonomy" id="56615"/>
    <lineage>
        <taxon>Eukaryota</taxon>
        <taxon>Fungi</taxon>
        <taxon>Dikarya</taxon>
        <taxon>Basidiomycota</taxon>
        <taxon>Pucciniomycotina</taxon>
        <taxon>Pucciniomycetes</taxon>
        <taxon>Pucciniales</taxon>
        <taxon>Pucciniaceae</taxon>
        <taxon>Puccinia</taxon>
    </lineage>
</organism>
<dbReference type="EMBL" id="VDEP01000378">
    <property type="protein sequence ID" value="KAA1092075.1"/>
    <property type="molecule type" value="Genomic_DNA"/>
</dbReference>
<dbReference type="Proteomes" id="UP000325313">
    <property type="component" value="Unassembled WGS sequence"/>
</dbReference>
<dbReference type="EMBL" id="VSWC01000131">
    <property type="protein sequence ID" value="KAA1080723.1"/>
    <property type="molecule type" value="Genomic_DNA"/>
</dbReference>
<evidence type="ECO:0000313" key="3">
    <source>
        <dbReference type="EMBL" id="KAA1092075.1"/>
    </source>
</evidence>
<evidence type="ECO:0000313" key="2">
    <source>
        <dbReference type="EMBL" id="KAA1080723.1"/>
    </source>
</evidence>
<dbReference type="Proteomes" id="UP000324748">
    <property type="component" value="Unassembled WGS sequence"/>
</dbReference>
<name>A0A5B0MWJ6_PUCGR</name>
<feature type="signal peptide" evidence="1">
    <location>
        <begin position="1"/>
        <end position="18"/>
    </location>
</feature>
<evidence type="ECO:0000256" key="1">
    <source>
        <dbReference type="SAM" id="SignalP"/>
    </source>
</evidence>
<dbReference type="AlphaFoldDB" id="A0A5B0MWJ6"/>
<keyword evidence="1" id="KW-0732">Signal</keyword>